<name>A0ACB7Y4J7_9ERIC</name>
<proteinExistence type="predicted"/>
<reference evidence="1 2" key="1">
    <citation type="journal article" date="2021" name="Hortic Res">
        <title>High-quality reference genome and annotation aids understanding of berry development for evergreen blueberry (Vaccinium darrowii).</title>
        <authorList>
            <person name="Yu J."/>
            <person name="Hulse-Kemp A.M."/>
            <person name="Babiker E."/>
            <person name="Staton M."/>
        </authorList>
    </citation>
    <scope>NUCLEOTIDE SEQUENCE [LARGE SCALE GENOMIC DNA]</scope>
    <source>
        <strain evidence="2">cv. NJ 8807/NJ 8810</strain>
        <tissue evidence="1">Young leaf</tissue>
    </source>
</reference>
<evidence type="ECO:0000313" key="1">
    <source>
        <dbReference type="EMBL" id="KAH7848325.1"/>
    </source>
</evidence>
<comment type="caution">
    <text evidence="1">The sequence shown here is derived from an EMBL/GenBank/DDBJ whole genome shotgun (WGS) entry which is preliminary data.</text>
</comment>
<accession>A0ACB7Y4J7</accession>
<sequence length="179" mass="19860">MANPPKNTGKNWFKYFQYQEGRDTPADARNILLIVAALIATVTFQAGVAPPGGVWQEGPRPGKAIYASKKVAFYVFLISNTLALSSSILVIISLTITFPFRLEIVVAMVSMIITYGSAIFAVTPGESGRFRFVLFVALGPFVVRCLIQIFRAFKTMPAYDRIVKERMQEKNLGTERVTT</sequence>
<dbReference type="Proteomes" id="UP000828048">
    <property type="component" value="Chromosome 7"/>
</dbReference>
<protein>
    <submittedName>
        <fullName evidence="1">Uncharacterized protein</fullName>
    </submittedName>
</protein>
<organism evidence="1 2">
    <name type="scientific">Vaccinium darrowii</name>
    <dbReference type="NCBI Taxonomy" id="229202"/>
    <lineage>
        <taxon>Eukaryota</taxon>
        <taxon>Viridiplantae</taxon>
        <taxon>Streptophyta</taxon>
        <taxon>Embryophyta</taxon>
        <taxon>Tracheophyta</taxon>
        <taxon>Spermatophyta</taxon>
        <taxon>Magnoliopsida</taxon>
        <taxon>eudicotyledons</taxon>
        <taxon>Gunneridae</taxon>
        <taxon>Pentapetalae</taxon>
        <taxon>asterids</taxon>
        <taxon>Ericales</taxon>
        <taxon>Ericaceae</taxon>
        <taxon>Vaccinioideae</taxon>
        <taxon>Vaccinieae</taxon>
        <taxon>Vaccinium</taxon>
    </lineage>
</organism>
<keyword evidence="2" id="KW-1185">Reference proteome</keyword>
<dbReference type="EMBL" id="CM037157">
    <property type="protein sequence ID" value="KAH7848325.1"/>
    <property type="molecule type" value="Genomic_DNA"/>
</dbReference>
<gene>
    <name evidence="1" type="ORF">Vadar_001326</name>
</gene>
<evidence type="ECO:0000313" key="2">
    <source>
        <dbReference type="Proteomes" id="UP000828048"/>
    </source>
</evidence>